<evidence type="ECO:0000259" key="9">
    <source>
        <dbReference type="PROSITE" id="PS50893"/>
    </source>
</evidence>
<evidence type="ECO:0000256" key="2">
    <source>
        <dbReference type="ARBA" id="ARBA00005417"/>
    </source>
</evidence>
<dbReference type="InterPro" id="IPR027417">
    <property type="entry name" value="P-loop_NTPase"/>
</dbReference>
<evidence type="ECO:0000313" key="12">
    <source>
        <dbReference type="Proteomes" id="UP000252118"/>
    </source>
</evidence>
<reference evidence="11 12" key="1">
    <citation type="submission" date="2018-06" db="EMBL/GenBank/DDBJ databases">
        <title>Freshwater and sediment microbial communities from various areas in North America, analyzing microbe dynamics in response to fracking.</title>
        <authorList>
            <person name="Lamendella R."/>
        </authorList>
    </citation>
    <scope>NUCLEOTIDE SEQUENCE [LARGE SCALE GENOMIC DNA]</scope>
    <source>
        <strain evidence="11 12">97B</strain>
    </source>
</reference>
<dbReference type="InterPro" id="IPR017871">
    <property type="entry name" value="ABC_transporter-like_CS"/>
</dbReference>
<comment type="caution">
    <text evidence="11">The sequence shown here is derived from an EMBL/GenBank/DDBJ whole genome shotgun (WGS) entry which is preliminary data.</text>
</comment>
<proteinExistence type="inferred from homology"/>
<keyword evidence="5 11" id="KW-0067">ATP-binding</keyword>
<dbReference type="Pfam" id="PF00005">
    <property type="entry name" value="ABC_tran"/>
    <property type="match status" value="1"/>
</dbReference>
<sequence>MIGRLTKKLDIQQYGSLKELKKTFLLLRPFLLKHKKVYIGLFLLLFIDITMTLSFAWFFGNITDAAIQGDFPRLKWLMVIGISLSMISIVTNFIDTYLETIAVNAVKRDFNVDLYKHILLLPGDTLSNLHSGELISHFTNDLHNIDAVVGRGLINLIRFPLITIAAFTYLVQISWKLSLISVLIAPVAVIGGAVFGLLLRNNSRVIHNLIGSINRGLNDTFQGFIVIRSFTLEKIFFTKYARQNEELFSLEMKDAKLRGAFYAGGEAVGSITFLASLLIGAFFVSDKVITIGALLSFINLVNHLVYPLTGLAGQWAGYQRSISALDRITNLLDQPRESQELPTYLPTQNLHEGIRYQNVTFSYDGEHNVLKNFSLDIPSGKVVAFVGPSGAGKSTLFNLLQGFYIPQFGVISMDSKTLGDTKISDWRNSIAYVPQETFLFSGTIGENLKVARPEISDEEMIEASLKANLHDFISGLPNGYNTEIGERGLKLSGGQRQRLSIARAILKDAPILLLDEATSALDSETEFLVQEALYKLMQNKTTLVIAHRLSTIKHADIIYVMNEGKVVQKGNHEELTREEGLYKELNNRQFFKETTISKTLVMNA</sequence>
<dbReference type="SUPFAM" id="SSF52540">
    <property type="entry name" value="P-loop containing nucleoside triphosphate hydrolases"/>
    <property type="match status" value="1"/>
</dbReference>
<feature type="transmembrane region" description="Helical" evidence="8">
    <location>
        <begin position="260"/>
        <end position="283"/>
    </location>
</feature>
<dbReference type="SUPFAM" id="SSF90123">
    <property type="entry name" value="ABC transporter transmembrane region"/>
    <property type="match status" value="1"/>
</dbReference>
<protein>
    <submittedName>
        <fullName evidence="11">Subfamily B ATP-binding cassette protein MsbA</fullName>
    </submittedName>
</protein>
<dbReference type="OrthoDB" id="9770415at2"/>
<dbReference type="Proteomes" id="UP000252118">
    <property type="component" value="Unassembled WGS sequence"/>
</dbReference>
<dbReference type="PROSITE" id="PS50893">
    <property type="entry name" value="ABC_TRANSPORTER_2"/>
    <property type="match status" value="1"/>
</dbReference>
<dbReference type="InterPro" id="IPR039421">
    <property type="entry name" value="Type_1_exporter"/>
</dbReference>
<comment type="similarity">
    <text evidence="2">Belongs to the ABC transporter superfamily.</text>
</comment>
<gene>
    <name evidence="11" type="ORF">DET59_11055</name>
</gene>
<dbReference type="Gene3D" id="1.20.1560.10">
    <property type="entry name" value="ABC transporter type 1, transmembrane domain"/>
    <property type="match status" value="1"/>
</dbReference>
<dbReference type="RefSeq" id="WP_113970199.1">
    <property type="nucleotide sequence ID" value="NZ_QNRJ01000010.1"/>
</dbReference>
<dbReference type="EMBL" id="QNRJ01000010">
    <property type="protein sequence ID" value="RBP03173.1"/>
    <property type="molecule type" value="Genomic_DNA"/>
</dbReference>
<dbReference type="GO" id="GO:0016887">
    <property type="term" value="F:ATP hydrolysis activity"/>
    <property type="evidence" value="ECO:0007669"/>
    <property type="project" value="InterPro"/>
</dbReference>
<evidence type="ECO:0000256" key="6">
    <source>
        <dbReference type="ARBA" id="ARBA00022989"/>
    </source>
</evidence>
<feature type="domain" description="ABC transporter" evidence="9">
    <location>
        <begin position="354"/>
        <end position="588"/>
    </location>
</feature>
<dbReference type="InterPro" id="IPR011527">
    <property type="entry name" value="ABC1_TM_dom"/>
</dbReference>
<keyword evidence="7 8" id="KW-0472">Membrane</keyword>
<evidence type="ECO:0000256" key="5">
    <source>
        <dbReference type="ARBA" id="ARBA00022840"/>
    </source>
</evidence>
<dbReference type="InterPro" id="IPR003593">
    <property type="entry name" value="AAA+_ATPase"/>
</dbReference>
<dbReference type="InterPro" id="IPR036640">
    <property type="entry name" value="ABC1_TM_sf"/>
</dbReference>
<dbReference type="GO" id="GO:0005524">
    <property type="term" value="F:ATP binding"/>
    <property type="evidence" value="ECO:0007669"/>
    <property type="project" value="UniProtKB-KW"/>
</dbReference>
<feature type="transmembrane region" description="Helical" evidence="8">
    <location>
        <begin position="37"/>
        <end position="60"/>
    </location>
</feature>
<keyword evidence="3 8" id="KW-0812">Transmembrane</keyword>
<dbReference type="FunFam" id="3.40.50.300:FF:000218">
    <property type="entry name" value="Multidrug ABC transporter ATP-binding protein"/>
    <property type="match status" value="1"/>
</dbReference>
<name>A0A366ELA7_9BACI</name>
<evidence type="ECO:0000256" key="4">
    <source>
        <dbReference type="ARBA" id="ARBA00022741"/>
    </source>
</evidence>
<dbReference type="PANTHER" id="PTHR43394">
    <property type="entry name" value="ATP-DEPENDENT PERMEASE MDL1, MITOCHONDRIAL"/>
    <property type="match status" value="1"/>
</dbReference>
<feature type="transmembrane region" description="Helical" evidence="8">
    <location>
        <begin position="177"/>
        <end position="199"/>
    </location>
</feature>
<dbReference type="AlphaFoldDB" id="A0A366ELA7"/>
<dbReference type="InterPro" id="IPR003439">
    <property type="entry name" value="ABC_transporter-like_ATP-bd"/>
</dbReference>
<dbReference type="PROSITE" id="PS00211">
    <property type="entry name" value="ABC_TRANSPORTER_1"/>
    <property type="match status" value="1"/>
</dbReference>
<dbReference type="Pfam" id="PF00664">
    <property type="entry name" value="ABC_membrane"/>
    <property type="match status" value="1"/>
</dbReference>
<comment type="subcellular location">
    <subcellularLocation>
        <location evidence="1">Cell membrane</location>
        <topology evidence="1">Multi-pass membrane protein</topology>
    </subcellularLocation>
</comment>
<evidence type="ECO:0000256" key="8">
    <source>
        <dbReference type="SAM" id="Phobius"/>
    </source>
</evidence>
<dbReference type="SMART" id="SM00382">
    <property type="entry name" value="AAA"/>
    <property type="match status" value="1"/>
</dbReference>
<organism evidence="11 12">
    <name type="scientific">Rossellomorea aquimaris</name>
    <dbReference type="NCBI Taxonomy" id="189382"/>
    <lineage>
        <taxon>Bacteria</taxon>
        <taxon>Bacillati</taxon>
        <taxon>Bacillota</taxon>
        <taxon>Bacilli</taxon>
        <taxon>Bacillales</taxon>
        <taxon>Bacillaceae</taxon>
        <taxon>Rossellomorea</taxon>
    </lineage>
</organism>
<dbReference type="GO" id="GO:0015421">
    <property type="term" value="F:ABC-type oligopeptide transporter activity"/>
    <property type="evidence" value="ECO:0007669"/>
    <property type="project" value="TreeGrafter"/>
</dbReference>
<feature type="domain" description="ABC transmembrane type-1" evidence="10">
    <location>
        <begin position="39"/>
        <end position="320"/>
    </location>
</feature>
<feature type="transmembrane region" description="Helical" evidence="8">
    <location>
        <begin position="76"/>
        <end position="98"/>
    </location>
</feature>
<dbReference type="PROSITE" id="PS50929">
    <property type="entry name" value="ABC_TM1F"/>
    <property type="match status" value="1"/>
</dbReference>
<dbReference type="GO" id="GO:0005886">
    <property type="term" value="C:plasma membrane"/>
    <property type="evidence" value="ECO:0007669"/>
    <property type="project" value="UniProtKB-SubCell"/>
</dbReference>
<evidence type="ECO:0000256" key="3">
    <source>
        <dbReference type="ARBA" id="ARBA00022692"/>
    </source>
</evidence>
<evidence type="ECO:0000256" key="1">
    <source>
        <dbReference type="ARBA" id="ARBA00004651"/>
    </source>
</evidence>
<evidence type="ECO:0000313" key="11">
    <source>
        <dbReference type="EMBL" id="RBP03173.1"/>
    </source>
</evidence>
<feature type="transmembrane region" description="Helical" evidence="8">
    <location>
        <begin position="289"/>
        <end position="312"/>
    </location>
</feature>
<accession>A0A366ELA7</accession>
<dbReference type="PANTHER" id="PTHR43394:SF1">
    <property type="entry name" value="ATP-BINDING CASSETTE SUB-FAMILY B MEMBER 10, MITOCHONDRIAL"/>
    <property type="match status" value="1"/>
</dbReference>
<dbReference type="Gene3D" id="3.40.50.300">
    <property type="entry name" value="P-loop containing nucleotide triphosphate hydrolases"/>
    <property type="match status" value="1"/>
</dbReference>
<dbReference type="CDD" id="cd07346">
    <property type="entry name" value="ABC_6TM_exporters"/>
    <property type="match status" value="1"/>
</dbReference>
<keyword evidence="6 8" id="KW-1133">Transmembrane helix</keyword>
<evidence type="ECO:0000259" key="10">
    <source>
        <dbReference type="PROSITE" id="PS50929"/>
    </source>
</evidence>
<feature type="transmembrane region" description="Helical" evidence="8">
    <location>
        <begin position="153"/>
        <end position="171"/>
    </location>
</feature>
<keyword evidence="4" id="KW-0547">Nucleotide-binding</keyword>
<evidence type="ECO:0000256" key="7">
    <source>
        <dbReference type="ARBA" id="ARBA00023136"/>
    </source>
</evidence>